<dbReference type="AlphaFoldDB" id="A0A1G2HRP9"/>
<sequence>MLSFFLTVLAVFGVVAFLSILYLVKCFTYVGEGTAKNVVRFGGYRKTLLAKQGYKLNPDGDVVSLSAGEKPQYIAFLGGLRWVSPWKPFGIDKIYTRTMKYIKALPDGTFERRVDENTDFILAGTQFQYGLEFSSTEDSAKLPLSGKMTMTAMIINPYKALFLVREWFDALVGRVLPRVRQYISEHTYDKIINDPGTQLDKDVFALLNEPDKADPKGRSIIEILREEYGIALVALETINIDPPEGYREATLAKWKAQQTADKDMEETAGRILKSVARLAHISEDELKKKLEKDPKLRGLPNAEGGFKEDFERAWDQVKRDRAGDGLEDIRVGNVDGTPLEPVAGLIATMFGLKQRQGSRRKKSGSSSDASKKGGKDTGPREGESKEEWFEREFAKEIEDLKKEGE</sequence>
<evidence type="ECO:0008006" key="4">
    <source>
        <dbReference type="Google" id="ProtNLM"/>
    </source>
</evidence>
<dbReference type="Proteomes" id="UP000177190">
    <property type="component" value="Unassembled WGS sequence"/>
</dbReference>
<name>A0A1G2HRP9_9BACT</name>
<gene>
    <name evidence="2" type="ORF">A2812_01985</name>
</gene>
<evidence type="ECO:0000313" key="3">
    <source>
        <dbReference type="Proteomes" id="UP000177190"/>
    </source>
</evidence>
<protein>
    <recommendedName>
        <fullName evidence="4">Band 7 domain-containing protein</fullName>
    </recommendedName>
</protein>
<dbReference type="Gene3D" id="3.30.479.30">
    <property type="entry name" value="Band 7 domain"/>
    <property type="match status" value="1"/>
</dbReference>
<dbReference type="EMBL" id="MHOM01000012">
    <property type="protein sequence ID" value="OGZ65147.1"/>
    <property type="molecule type" value="Genomic_DNA"/>
</dbReference>
<evidence type="ECO:0000313" key="2">
    <source>
        <dbReference type="EMBL" id="OGZ65147.1"/>
    </source>
</evidence>
<feature type="compositionally biased region" description="Basic and acidic residues" evidence="1">
    <location>
        <begin position="369"/>
        <end position="390"/>
    </location>
</feature>
<evidence type="ECO:0000256" key="1">
    <source>
        <dbReference type="SAM" id="MobiDB-lite"/>
    </source>
</evidence>
<feature type="region of interest" description="Disordered" evidence="1">
    <location>
        <begin position="350"/>
        <end position="390"/>
    </location>
</feature>
<accession>A0A1G2HRP9</accession>
<organism evidence="2 3">
    <name type="scientific">Candidatus Staskawiczbacteria bacterium RIFCSPHIGHO2_01_FULL_36_16</name>
    <dbReference type="NCBI Taxonomy" id="1802200"/>
    <lineage>
        <taxon>Bacteria</taxon>
        <taxon>Candidatus Staskawicziibacteriota</taxon>
    </lineage>
</organism>
<dbReference type="STRING" id="1802200.A2812_01985"/>
<dbReference type="InterPro" id="IPR036013">
    <property type="entry name" value="Band_7/SPFH_dom_sf"/>
</dbReference>
<proteinExistence type="predicted"/>
<comment type="caution">
    <text evidence="2">The sequence shown here is derived from an EMBL/GenBank/DDBJ whole genome shotgun (WGS) entry which is preliminary data.</text>
</comment>
<reference evidence="2 3" key="1">
    <citation type="journal article" date="2016" name="Nat. Commun.">
        <title>Thousands of microbial genomes shed light on interconnected biogeochemical processes in an aquifer system.</title>
        <authorList>
            <person name="Anantharaman K."/>
            <person name="Brown C.T."/>
            <person name="Hug L.A."/>
            <person name="Sharon I."/>
            <person name="Castelle C.J."/>
            <person name="Probst A.J."/>
            <person name="Thomas B.C."/>
            <person name="Singh A."/>
            <person name="Wilkins M.J."/>
            <person name="Karaoz U."/>
            <person name="Brodie E.L."/>
            <person name="Williams K.H."/>
            <person name="Hubbard S.S."/>
            <person name="Banfield J.F."/>
        </authorList>
    </citation>
    <scope>NUCLEOTIDE SEQUENCE [LARGE SCALE GENOMIC DNA]</scope>
</reference>